<name>M0AD15_9EURY</name>
<organism evidence="2 3">
    <name type="scientific">Natrialba chahannaoensis JCM 10990</name>
    <dbReference type="NCBI Taxonomy" id="1227492"/>
    <lineage>
        <taxon>Archaea</taxon>
        <taxon>Methanobacteriati</taxon>
        <taxon>Methanobacteriota</taxon>
        <taxon>Stenosarchaea group</taxon>
        <taxon>Halobacteria</taxon>
        <taxon>Halobacteriales</taxon>
        <taxon>Natrialbaceae</taxon>
        <taxon>Natrialba</taxon>
    </lineage>
</organism>
<keyword evidence="1" id="KW-1133">Transmembrane helix</keyword>
<accession>M0AD15</accession>
<feature type="transmembrane region" description="Helical" evidence="1">
    <location>
        <begin position="20"/>
        <end position="38"/>
    </location>
</feature>
<protein>
    <submittedName>
        <fullName evidence="2">Uncharacterized protein</fullName>
    </submittedName>
</protein>
<keyword evidence="1" id="KW-0472">Membrane</keyword>
<dbReference type="Proteomes" id="UP000011693">
    <property type="component" value="Unassembled WGS sequence"/>
</dbReference>
<evidence type="ECO:0000313" key="3">
    <source>
        <dbReference type="Proteomes" id="UP000011693"/>
    </source>
</evidence>
<gene>
    <name evidence="2" type="ORF">C482_15443</name>
</gene>
<keyword evidence="3" id="KW-1185">Reference proteome</keyword>
<evidence type="ECO:0000313" key="2">
    <source>
        <dbReference type="EMBL" id="ELY96635.1"/>
    </source>
</evidence>
<comment type="caution">
    <text evidence="2">The sequence shown here is derived from an EMBL/GenBank/DDBJ whole genome shotgun (WGS) entry which is preliminary data.</text>
</comment>
<dbReference type="AlphaFoldDB" id="M0AD15"/>
<dbReference type="EMBL" id="AOIN01000082">
    <property type="protein sequence ID" value="ELY96635.1"/>
    <property type="molecule type" value="Genomic_DNA"/>
</dbReference>
<evidence type="ECO:0000256" key="1">
    <source>
        <dbReference type="SAM" id="Phobius"/>
    </source>
</evidence>
<proteinExistence type="predicted"/>
<keyword evidence="1" id="KW-0812">Transmembrane</keyword>
<sequence>MHAVAIVSGTDRTQRLASSFPTALLATVFYAHVSALFYSNQEFANGLENHYSDCSMRWMRS</sequence>
<reference evidence="2 3" key="1">
    <citation type="journal article" date="2014" name="PLoS Genet.">
        <title>Phylogenetically driven sequencing of extremely halophilic archaea reveals strategies for static and dynamic osmo-response.</title>
        <authorList>
            <person name="Becker E.A."/>
            <person name="Seitzer P.M."/>
            <person name="Tritt A."/>
            <person name="Larsen D."/>
            <person name="Krusor M."/>
            <person name="Yao A.I."/>
            <person name="Wu D."/>
            <person name="Madern D."/>
            <person name="Eisen J.A."/>
            <person name="Darling A.E."/>
            <person name="Facciotti M.T."/>
        </authorList>
    </citation>
    <scope>NUCLEOTIDE SEQUENCE [LARGE SCALE GENOMIC DNA]</scope>
    <source>
        <strain evidence="2 3">JCM 10990</strain>
    </source>
</reference>